<dbReference type="SMART" id="SM00382">
    <property type="entry name" value="AAA"/>
    <property type="match status" value="1"/>
</dbReference>
<sequence>MNSFTNTQALQYGLISKLSTGNPIIDSIVHVFIYSFVATFMMNLQNILNFDNLTQRIKNIYFVLKEKVFKYFYGMESLTKKVQIEYITEEKKFNELYKALDWYLSTNVRTDNLNDILRLSVEEKLENGIIPKLNIRPSLNSIQYVEYKNHKIYFMTSKQIVTVYGDKERKKENYVITLNTEINNKSNGKILEEFCDNVMQKYMDHMRKNIWEQCIYINDGNGEWKKSPSNNKRKLETVILKDGLLTKIKRDIDDFIESEKWYQDWGLSYTRGYLLYGKPGCGKTSLIKAVSLYLKRHIHYLMLNNVPDDNCLIKLFNKIDFKQTILVIEDIDCMSDIVHNRDQLKSTDLNILIKEIQDLKKEKETGQIDKENKSKLTLSCLLNVLDGLHSNDGRIMFMTTNKPEVLDKAIIRPGRIDQKICFGYCTRSQIRDIYQMIFKTEVNVDVFDTIPELVYSPAQIISFFANHKNDPKYVLDNLNLIDDVYNVSFEKKLSDVFKSEDKPSTKINITQDNVMGLFSSSMQIDPPQDNTMGLFSSSMQIDRPQDGTMGFVLSVN</sequence>
<feature type="domain" description="AAA+ ATPase" evidence="2">
    <location>
        <begin position="269"/>
        <end position="426"/>
    </location>
</feature>
<evidence type="ECO:0000259" key="2">
    <source>
        <dbReference type="SMART" id="SM00382"/>
    </source>
</evidence>
<name>A0A6G6AAJ8_9VIRU</name>
<dbReference type="InterPro" id="IPR050747">
    <property type="entry name" value="Mitochondrial_chaperone_BCS1"/>
</dbReference>
<evidence type="ECO:0000313" key="3">
    <source>
        <dbReference type="EMBL" id="QID05869.1"/>
    </source>
</evidence>
<dbReference type="Gene3D" id="3.40.50.300">
    <property type="entry name" value="P-loop containing nucleotide triphosphate hydrolases"/>
    <property type="match status" value="1"/>
</dbReference>
<dbReference type="InterPro" id="IPR003593">
    <property type="entry name" value="AAA+_ATPase"/>
</dbReference>
<dbReference type="EMBL" id="MN175499">
    <property type="protein sequence ID" value="QID05869.1"/>
    <property type="molecule type" value="Genomic_DNA"/>
</dbReference>
<dbReference type="Pfam" id="PF00004">
    <property type="entry name" value="AAA"/>
    <property type="match status" value="1"/>
</dbReference>
<comment type="similarity">
    <text evidence="1">Belongs to the AAA ATPase family. BCS1 subfamily.</text>
</comment>
<dbReference type="SUPFAM" id="SSF52540">
    <property type="entry name" value="P-loop containing nucleoside triphosphate hydrolases"/>
    <property type="match status" value="1"/>
</dbReference>
<accession>A0A6G6AAJ8</accession>
<evidence type="ECO:0000256" key="1">
    <source>
        <dbReference type="ARBA" id="ARBA00007448"/>
    </source>
</evidence>
<reference evidence="3" key="1">
    <citation type="submission" date="2019-07" db="EMBL/GenBank/DDBJ databases">
        <title>The discovery of a new lineage B mimivirus raises questions about particles surface fibrils.</title>
        <authorList>
            <person name="Silva L.K.S."/>
            <person name="Rodrigues R.A.L."/>
            <person name="Andrade A.C.S.P."/>
            <person name="Hikida H."/>
            <person name="Andreani J."/>
            <person name="Levasseur A."/>
            <person name="La Scola B."/>
            <person name="Abrahao J.S."/>
        </authorList>
    </citation>
    <scope>NUCLEOTIDE SEQUENCE</scope>
    <source>
        <strain evidence="3">B60</strain>
    </source>
</reference>
<dbReference type="InterPro" id="IPR003959">
    <property type="entry name" value="ATPase_AAA_core"/>
</dbReference>
<dbReference type="PANTHER" id="PTHR23070">
    <property type="entry name" value="BCS1 AAA-TYPE ATPASE"/>
    <property type="match status" value="1"/>
</dbReference>
<proteinExistence type="inferred from homology"/>
<protein>
    <submittedName>
        <fullName evidence="3">AAA family ATPase</fullName>
    </submittedName>
</protein>
<dbReference type="GO" id="GO:0016887">
    <property type="term" value="F:ATP hydrolysis activity"/>
    <property type="evidence" value="ECO:0007669"/>
    <property type="project" value="InterPro"/>
</dbReference>
<dbReference type="PROSITE" id="PS00674">
    <property type="entry name" value="AAA"/>
    <property type="match status" value="1"/>
</dbReference>
<dbReference type="InterPro" id="IPR027417">
    <property type="entry name" value="P-loop_NTPase"/>
</dbReference>
<dbReference type="GO" id="GO:0005524">
    <property type="term" value="F:ATP binding"/>
    <property type="evidence" value="ECO:0007669"/>
    <property type="project" value="InterPro"/>
</dbReference>
<dbReference type="InterPro" id="IPR003960">
    <property type="entry name" value="ATPase_AAA_CS"/>
</dbReference>
<organism evidence="3">
    <name type="scientific">Borely moumouvirus</name>
    <dbReference type="NCBI Taxonomy" id="2712067"/>
    <lineage>
        <taxon>Viruses</taxon>
        <taxon>Varidnaviria</taxon>
        <taxon>Bamfordvirae</taxon>
        <taxon>Nucleocytoviricota</taxon>
        <taxon>Megaviricetes</taxon>
        <taxon>Imitervirales</taxon>
        <taxon>Mimiviridae</taxon>
        <taxon>Megamimivirinae</taxon>
        <taxon>Moumouvirus</taxon>
    </lineage>
</organism>